<reference evidence="3 5" key="2">
    <citation type="submission" date="2019-04" db="EMBL/GenBank/DDBJ databases">
        <title>Draft genome sequence data and analysis of a Fermenting Bacterium, Geotoga petraea strain HO-Geo1, isolated from heavy-oil petroleum reservoir in Russia.</title>
        <authorList>
            <person name="Grouzdev D.S."/>
            <person name="Semenova E.M."/>
            <person name="Sokolova D.S."/>
            <person name="Tourova T.P."/>
            <person name="Poltaraus A.B."/>
            <person name="Nazina T.N."/>
        </authorList>
    </citation>
    <scope>NUCLEOTIDE SEQUENCE [LARGE SCALE GENOMIC DNA]</scope>
    <source>
        <strain evidence="3 5">HO-Geo1</strain>
    </source>
</reference>
<evidence type="ECO:0000313" key="4">
    <source>
        <dbReference type="Proteomes" id="UP000199322"/>
    </source>
</evidence>
<gene>
    <name evidence="3" type="ORF">E4650_07460</name>
    <name evidence="2" type="ORF">SAMN04488588_1170</name>
</gene>
<dbReference type="GO" id="GO:0022857">
    <property type="term" value="F:transmembrane transporter activity"/>
    <property type="evidence" value="ECO:0007669"/>
    <property type="project" value="InterPro"/>
</dbReference>
<evidence type="ECO:0000313" key="3">
    <source>
        <dbReference type="EMBL" id="TGG87574.1"/>
    </source>
</evidence>
<organism evidence="2 4">
    <name type="scientific">Geotoga petraea</name>
    <dbReference type="NCBI Taxonomy" id="28234"/>
    <lineage>
        <taxon>Bacteria</taxon>
        <taxon>Thermotogati</taxon>
        <taxon>Thermotogota</taxon>
        <taxon>Thermotogae</taxon>
        <taxon>Petrotogales</taxon>
        <taxon>Petrotogaceae</taxon>
        <taxon>Geotoga</taxon>
    </lineage>
</organism>
<dbReference type="InterPro" id="IPR024529">
    <property type="entry name" value="ECF_trnsprt_substrate-spec"/>
</dbReference>
<keyword evidence="1" id="KW-0812">Transmembrane</keyword>
<feature type="transmembrane region" description="Helical" evidence="1">
    <location>
        <begin position="47"/>
        <end position="73"/>
    </location>
</feature>
<sequence length="181" mass="19883">MNINLTRRIVLMALLVGLGIVLTRFLSLRFAIGSIEGVRIGFGGFPAIFGGIILGPLAGGIIGAITDILGFLINPMGPYMPHFTLTAALTGAIPGFIYIYMLRNKSTWLNLILAISIGQIITSLLLTPYFLQLLFEIPMTVTIIPRLVGQAINIPIYVWLTKVINERGIQKLYMTHKTREA</sequence>
<dbReference type="EMBL" id="SRME01000004">
    <property type="protein sequence ID" value="TGG87574.1"/>
    <property type="molecule type" value="Genomic_DNA"/>
</dbReference>
<dbReference type="Gene3D" id="1.10.1760.20">
    <property type="match status" value="1"/>
</dbReference>
<feature type="transmembrane region" description="Helical" evidence="1">
    <location>
        <begin position="6"/>
        <end position="26"/>
    </location>
</feature>
<reference evidence="2 4" key="1">
    <citation type="submission" date="2016-10" db="EMBL/GenBank/DDBJ databases">
        <authorList>
            <person name="de Groot N.N."/>
        </authorList>
    </citation>
    <scope>NUCLEOTIDE SEQUENCE [LARGE SCALE GENOMIC DNA]</scope>
    <source>
        <strain evidence="2 4">WG14</strain>
    </source>
</reference>
<dbReference type="Proteomes" id="UP000199322">
    <property type="component" value="Unassembled WGS sequence"/>
</dbReference>
<proteinExistence type="predicted"/>
<feature type="transmembrane region" description="Helical" evidence="1">
    <location>
        <begin position="79"/>
        <end position="101"/>
    </location>
</feature>
<feature type="transmembrane region" description="Helical" evidence="1">
    <location>
        <begin position="108"/>
        <end position="131"/>
    </location>
</feature>
<dbReference type="Pfam" id="PF12822">
    <property type="entry name" value="ECF_trnsprt"/>
    <property type="match status" value="1"/>
</dbReference>
<keyword evidence="1" id="KW-1133">Transmembrane helix</keyword>
<name>A0A1G6LWV6_9BACT</name>
<feature type="transmembrane region" description="Helical" evidence="1">
    <location>
        <begin position="143"/>
        <end position="164"/>
    </location>
</feature>
<dbReference type="RefSeq" id="WP_091403574.1">
    <property type="nucleotide sequence ID" value="NZ_FMYV01000004.1"/>
</dbReference>
<dbReference type="InterPro" id="IPR030949">
    <property type="entry name" value="ECF_S_folate_fam"/>
</dbReference>
<dbReference type="OrthoDB" id="4624at2"/>
<evidence type="ECO:0000313" key="2">
    <source>
        <dbReference type="EMBL" id="SDC47752.1"/>
    </source>
</evidence>
<dbReference type="AlphaFoldDB" id="A0A1G6LWV6"/>
<keyword evidence="4" id="KW-1185">Reference proteome</keyword>
<protein>
    <submittedName>
        <fullName evidence="2">ECF transporter S component, folate family</fullName>
    </submittedName>
    <submittedName>
        <fullName evidence="3">Folate family ECF transporter S component</fullName>
    </submittedName>
</protein>
<evidence type="ECO:0000313" key="5">
    <source>
        <dbReference type="Proteomes" id="UP000297288"/>
    </source>
</evidence>
<accession>A0A1G6LWV6</accession>
<dbReference type="STRING" id="28234.SAMN04488588_1170"/>
<dbReference type="EMBL" id="FMYV01000004">
    <property type="protein sequence ID" value="SDC47752.1"/>
    <property type="molecule type" value="Genomic_DNA"/>
</dbReference>
<evidence type="ECO:0000256" key="1">
    <source>
        <dbReference type="SAM" id="Phobius"/>
    </source>
</evidence>
<keyword evidence="1" id="KW-0472">Membrane</keyword>
<dbReference type="Proteomes" id="UP000297288">
    <property type="component" value="Unassembled WGS sequence"/>
</dbReference>
<dbReference type="NCBIfam" id="TIGR04518">
    <property type="entry name" value="ECF_S_folT_fam"/>
    <property type="match status" value="1"/>
</dbReference>